<keyword evidence="2" id="KW-0175">Coiled coil</keyword>
<keyword evidence="1" id="KW-0863">Zinc-finger</keyword>
<feature type="compositionally biased region" description="Basic and acidic residues" evidence="3">
    <location>
        <begin position="456"/>
        <end position="468"/>
    </location>
</feature>
<keyword evidence="1" id="KW-0479">Metal-binding</keyword>
<evidence type="ECO:0000313" key="6">
    <source>
        <dbReference type="Proteomes" id="UP000664169"/>
    </source>
</evidence>
<dbReference type="PANTHER" id="PTHR13309:SF0">
    <property type="entry name" value="FMR1-INTERACTING PROTEIN NUFIP1"/>
    <property type="match status" value="1"/>
</dbReference>
<dbReference type="PANTHER" id="PTHR13309">
    <property type="entry name" value="NUCLEAR FRAGILE X MENTAL RETARDATION PROTEIN INTERACTING PROTEIN 1"/>
    <property type="match status" value="1"/>
</dbReference>
<feature type="compositionally biased region" description="Acidic residues" evidence="3">
    <location>
        <begin position="444"/>
        <end position="455"/>
    </location>
</feature>
<organism evidence="5 6">
    <name type="scientific">Gomphillus americanus</name>
    <dbReference type="NCBI Taxonomy" id="1940652"/>
    <lineage>
        <taxon>Eukaryota</taxon>
        <taxon>Fungi</taxon>
        <taxon>Dikarya</taxon>
        <taxon>Ascomycota</taxon>
        <taxon>Pezizomycotina</taxon>
        <taxon>Lecanoromycetes</taxon>
        <taxon>OSLEUM clade</taxon>
        <taxon>Ostropomycetidae</taxon>
        <taxon>Ostropales</taxon>
        <taxon>Graphidaceae</taxon>
        <taxon>Gomphilloideae</taxon>
        <taxon>Gomphillus</taxon>
    </lineage>
</organism>
<feature type="domain" description="C3H1-type" evidence="4">
    <location>
        <begin position="492"/>
        <end position="519"/>
    </location>
</feature>
<dbReference type="AlphaFoldDB" id="A0A8H3FAZ6"/>
<dbReference type="GO" id="GO:0000492">
    <property type="term" value="P:box C/D snoRNP assembly"/>
    <property type="evidence" value="ECO:0007669"/>
    <property type="project" value="TreeGrafter"/>
</dbReference>
<feature type="compositionally biased region" description="Low complexity" evidence="3">
    <location>
        <begin position="88"/>
        <end position="99"/>
    </location>
</feature>
<dbReference type="PROSITE" id="PS50103">
    <property type="entry name" value="ZF_C3H1"/>
    <property type="match status" value="1"/>
</dbReference>
<feature type="compositionally biased region" description="Basic and acidic residues" evidence="3">
    <location>
        <begin position="357"/>
        <end position="368"/>
    </location>
</feature>
<gene>
    <name evidence="5" type="ORF">GOMPHAMPRED_002208</name>
</gene>
<feature type="compositionally biased region" description="Polar residues" evidence="3">
    <location>
        <begin position="25"/>
        <end position="37"/>
    </location>
</feature>
<evidence type="ECO:0000256" key="2">
    <source>
        <dbReference type="SAM" id="Coils"/>
    </source>
</evidence>
<feature type="compositionally biased region" description="Low complexity" evidence="3">
    <location>
        <begin position="416"/>
        <end position="430"/>
    </location>
</feature>
<name>A0A8H3FAZ6_9LECA</name>
<feature type="region of interest" description="Disordered" evidence="3">
    <location>
        <begin position="509"/>
        <end position="540"/>
    </location>
</feature>
<proteinExistence type="predicted"/>
<evidence type="ECO:0000259" key="4">
    <source>
        <dbReference type="PROSITE" id="PS50103"/>
    </source>
</evidence>
<evidence type="ECO:0000256" key="1">
    <source>
        <dbReference type="PROSITE-ProRule" id="PRU00723"/>
    </source>
</evidence>
<comment type="caution">
    <text evidence="5">The sequence shown here is derived from an EMBL/GenBank/DDBJ whole genome shotgun (WGS) entry which is preliminary data.</text>
</comment>
<dbReference type="EMBL" id="CAJPDQ010000016">
    <property type="protein sequence ID" value="CAF9921033.1"/>
    <property type="molecule type" value="Genomic_DNA"/>
</dbReference>
<dbReference type="InterPro" id="IPR039136">
    <property type="entry name" value="NUFIP1-like"/>
</dbReference>
<dbReference type="GO" id="GO:0008270">
    <property type="term" value="F:zinc ion binding"/>
    <property type="evidence" value="ECO:0007669"/>
    <property type="project" value="UniProtKB-KW"/>
</dbReference>
<dbReference type="GO" id="GO:0005634">
    <property type="term" value="C:nucleus"/>
    <property type="evidence" value="ECO:0007669"/>
    <property type="project" value="TreeGrafter"/>
</dbReference>
<feature type="region of interest" description="Disordered" evidence="3">
    <location>
        <begin position="416"/>
        <end position="497"/>
    </location>
</feature>
<feature type="zinc finger region" description="C3H1-type" evidence="1">
    <location>
        <begin position="492"/>
        <end position="519"/>
    </location>
</feature>
<dbReference type="OrthoDB" id="273070at2759"/>
<feature type="region of interest" description="Disordered" evidence="3">
    <location>
        <begin position="1"/>
        <end position="132"/>
    </location>
</feature>
<feature type="compositionally biased region" description="Polar residues" evidence="3">
    <location>
        <begin position="62"/>
        <end position="87"/>
    </location>
</feature>
<dbReference type="Proteomes" id="UP000664169">
    <property type="component" value="Unassembled WGS sequence"/>
</dbReference>
<keyword evidence="1" id="KW-0862">Zinc</keyword>
<evidence type="ECO:0000313" key="5">
    <source>
        <dbReference type="EMBL" id="CAF9921033.1"/>
    </source>
</evidence>
<sequence length="577" mass="63458">MANSFTFPPPPPPPPSAASSYYSTGSNYHSQPSQQSQRGRDEFNSNFSRGGRGRADYGGTRGNRSGPQSGYSYQQRNGFSRQNHSNGQQAYSQPYRQQQFVPTGHNRPLVNGQSQSIHTNQTKPANNYGYKRTHDQAFPHKATAPKIQTAPSVPSFGFLPSLAPQRTTDTPKVKSTVPVKRNLLGLIPVEDEEDDTDVDEESKLAAAAYGGSGVALSFEVKGELVALRTSEDIAAWIAERRRNFPTAARGKALAKKKAEEQAKAAELKEAARKKALELKKMAEEKAKAAELIEAARKKAIESRKDKRTKPEGKQTKTDKQQAAQSNRRAKPRNKSDRDKKETKTPEPPESAPPLSKEQLKIEKLRRAMEKNAKKLAKLVAASEGGSKTSPSTKLAHVDIKIKSTGNFLENLVISDASVTSSDETSSSDFSSSDESDISSNSDSDLNDSAEESMDSEVDKADEEYHSDSDAPQELSSSRTGPIRVPPPPRGREDNRALCRNLKNYGRCQRKGCRFRHKPKGTESRTKKSFKKSEQKPAGRLSLYQRLLKQQIEAEEQAQLKSDKTAVTEQDPAATAGV</sequence>
<feature type="compositionally biased region" description="Pro residues" evidence="3">
    <location>
        <begin position="7"/>
        <end position="16"/>
    </location>
</feature>
<feature type="compositionally biased region" description="Basic and acidic residues" evidence="3">
    <location>
        <begin position="299"/>
        <end position="319"/>
    </location>
</feature>
<dbReference type="InterPro" id="IPR000571">
    <property type="entry name" value="Znf_CCCH"/>
</dbReference>
<feature type="compositionally biased region" description="Polar residues" evidence="3">
    <location>
        <begin position="111"/>
        <end position="125"/>
    </location>
</feature>
<feature type="region of interest" description="Disordered" evidence="3">
    <location>
        <begin position="558"/>
        <end position="577"/>
    </location>
</feature>
<protein>
    <recommendedName>
        <fullName evidence="4">C3H1-type domain-containing protein</fullName>
    </recommendedName>
</protein>
<feature type="region of interest" description="Disordered" evidence="3">
    <location>
        <begin position="299"/>
        <end position="368"/>
    </location>
</feature>
<evidence type="ECO:0000256" key="3">
    <source>
        <dbReference type="SAM" id="MobiDB-lite"/>
    </source>
</evidence>
<feature type="compositionally biased region" description="Basic and acidic residues" evidence="3">
    <location>
        <begin position="519"/>
        <end position="536"/>
    </location>
</feature>
<dbReference type="InterPro" id="IPR019496">
    <property type="entry name" value="NUFIP1_cons_dom"/>
</dbReference>
<dbReference type="Pfam" id="PF10453">
    <property type="entry name" value="NUFIP1"/>
    <property type="match status" value="1"/>
</dbReference>
<feature type="compositionally biased region" description="Basic residues" evidence="3">
    <location>
        <begin position="509"/>
        <end position="518"/>
    </location>
</feature>
<keyword evidence="6" id="KW-1185">Reference proteome</keyword>
<feature type="compositionally biased region" description="Basic and acidic residues" evidence="3">
    <location>
        <begin position="333"/>
        <end position="346"/>
    </location>
</feature>
<feature type="coiled-coil region" evidence="2">
    <location>
        <begin position="250"/>
        <end position="298"/>
    </location>
</feature>
<reference evidence="5" key="1">
    <citation type="submission" date="2021-03" db="EMBL/GenBank/DDBJ databases">
        <authorList>
            <person name="Tagirdzhanova G."/>
        </authorList>
    </citation>
    <scope>NUCLEOTIDE SEQUENCE</scope>
</reference>
<dbReference type="GO" id="GO:0003723">
    <property type="term" value="F:RNA binding"/>
    <property type="evidence" value="ECO:0007669"/>
    <property type="project" value="InterPro"/>
</dbReference>
<accession>A0A8H3FAZ6</accession>